<protein>
    <recommendedName>
        <fullName evidence="4">Blue (type 1) copper domain-containing protein</fullName>
    </recommendedName>
</protein>
<dbReference type="InterPro" id="IPR052721">
    <property type="entry name" value="ET_Amicyanin"/>
</dbReference>
<dbReference type="Proteomes" id="UP000663090">
    <property type="component" value="Chromosome"/>
</dbReference>
<evidence type="ECO:0008006" key="4">
    <source>
        <dbReference type="Google" id="ProtNLM"/>
    </source>
</evidence>
<evidence type="ECO:0000313" key="3">
    <source>
        <dbReference type="Proteomes" id="UP000663090"/>
    </source>
</evidence>
<name>A0ABX7N3A9_9BACT</name>
<feature type="signal peptide" evidence="1">
    <location>
        <begin position="1"/>
        <end position="22"/>
    </location>
</feature>
<dbReference type="SUPFAM" id="SSF49503">
    <property type="entry name" value="Cupredoxins"/>
    <property type="match status" value="1"/>
</dbReference>
<accession>A0ABX7N3A9</accession>
<dbReference type="RefSeq" id="WP_206714818.1">
    <property type="nucleotide sequence ID" value="NZ_CP071091.1"/>
</dbReference>
<proteinExistence type="predicted"/>
<reference evidence="2 3" key="1">
    <citation type="submission" date="2021-02" db="EMBL/GenBank/DDBJ databases">
        <title>De Novo genome assembly of isolated myxobacteria.</title>
        <authorList>
            <person name="Stevens D.C."/>
        </authorList>
    </citation>
    <scope>NUCLEOTIDE SEQUENCE [LARGE SCALE GENOMIC DNA]</scope>
    <source>
        <strain evidence="2 3">SCHIC003</strain>
    </source>
</reference>
<keyword evidence="1" id="KW-0732">Signal</keyword>
<evidence type="ECO:0000256" key="1">
    <source>
        <dbReference type="SAM" id="SignalP"/>
    </source>
</evidence>
<evidence type="ECO:0000313" key="2">
    <source>
        <dbReference type="EMBL" id="QSQ13113.1"/>
    </source>
</evidence>
<organism evidence="2 3">
    <name type="scientific">Myxococcus landrumensis</name>
    <dbReference type="NCBI Taxonomy" id="2813577"/>
    <lineage>
        <taxon>Bacteria</taxon>
        <taxon>Pseudomonadati</taxon>
        <taxon>Myxococcota</taxon>
        <taxon>Myxococcia</taxon>
        <taxon>Myxococcales</taxon>
        <taxon>Cystobacterineae</taxon>
        <taxon>Myxococcaceae</taxon>
        <taxon>Myxococcus</taxon>
    </lineage>
</organism>
<dbReference type="PANTHER" id="PTHR36507">
    <property type="entry name" value="BLL1555 PROTEIN"/>
    <property type="match status" value="1"/>
</dbReference>
<dbReference type="Gene3D" id="2.60.40.420">
    <property type="entry name" value="Cupredoxins - blue copper proteins"/>
    <property type="match status" value="1"/>
</dbReference>
<dbReference type="InterPro" id="IPR008972">
    <property type="entry name" value="Cupredoxin"/>
</dbReference>
<feature type="chain" id="PRO_5045226393" description="Blue (type 1) copper domain-containing protein" evidence="1">
    <location>
        <begin position="23"/>
        <end position="234"/>
    </location>
</feature>
<sequence>MGSRPLTLLFLAGLLAAPLAHAETGVIQGEVRIVVQKPDGSTQPKEDRSGVVVYVTGYTEEPPTEVARMNQRNKTFFPAVLPIVVGQRVDFANEDVVLHNVFSRSVARRFDAGKSRPGESYFETFNKTGIVDVYCDIHEQMVATLVVVPNRAFAVTDKDGRFVLRGVKTGRHPLFAVHRRDAKSDIARAEVVVEAGGTTTATLELTETRADDTHLDKRGRKYVPRADYSAKSSL</sequence>
<gene>
    <name evidence="2" type="ORF">JY572_32945</name>
</gene>
<dbReference type="PANTHER" id="PTHR36507:SF1">
    <property type="entry name" value="BLL1555 PROTEIN"/>
    <property type="match status" value="1"/>
</dbReference>
<dbReference type="EMBL" id="CP071091">
    <property type="protein sequence ID" value="QSQ13113.1"/>
    <property type="molecule type" value="Genomic_DNA"/>
</dbReference>
<keyword evidence="3" id="KW-1185">Reference proteome</keyword>